<reference evidence="1 2" key="1">
    <citation type="submission" date="2019-02" db="EMBL/GenBank/DDBJ databases">
        <title>Complete Genome Sequence and Methylome Analysis of free living Spirochaetas.</title>
        <authorList>
            <person name="Fomenkov A."/>
            <person name="Dubinina G."/>
            <person name="Leshcheva N."/>
            <person name="Mikheeva N."/>
            <person name="Grabovich M."/>
            <person name="Vincze T."/>
            <person name="Roberts R.J."/>
        </authorList>
    </citation>
    <scope>NUCLEOTIDE SEQUENCE [LARGE SCALE GENOMIC DNA]</scope>
    <source>
        <strain evidence="1 2">K2</strain>
    </source>
</reference>
<dbReference type="Gene3D" id="3.40.50.2000">
    <property type="entry name" value="Glycogen Phosphorylase B"/>
    <property type="match status" value="2"/>
</dbReference>
<organism evidence="1 2">
    <name type="scientific">Oceanispirochaeta crateris</name>
    <dbReference type="NCBI Taxonomy" id="2518645"/>
    <lineage>
        <taxon>Bacteria</taxon>
        <taxon>Pseudomonadati</taxon>
        <taxon>Spirochaetota</taxon>
        <taxon>Spirochaetia</taxon>
        <taxon>Spirochaetales</taxon>
        <taxon>Spirochaetaceae</taxon>
        <taxon>Oceanispirochaeta</taxon>
    </lineage>
</organism>
<name>A0A5C1QN40_9SPIO</name>
<dbReference type="EMBL" id="CP036150">
    <property type="protein sequence ID" value="QEN08380.1"/>
    <property type="molecule type" value="Genomic_DNA"/>
</dbReference>
<dbReference type="PANTHER" id="PTHR12526:SF628">
    <property type="entry name" value="MANNOSYLGLUCOSYLGLYCERATE SYNTHASE"/>
    <property type="match status" value="1"/>
</dbReference>
<evidence type="ECO:0000313" key="1">
    <source>
        <dbReference type="EMBL" id="QEN08380.1"/>
    </source>
</evidence>
<dbReference type="RefSeq" id="WP_149486461.1">
    <property type="nucleotide sequence ID" value="NZ_CP036150.1"/>
</dbReference>
<dbReference type="SUPFAM" id="SSF53756">
    <property type="entry name" value="UDP-Glycosyltransferase/glycogen phosphorylase"/>
    <property type="match status" value="1"/>
</dbReference>
<keyword evidence="2" id="KW-1185">Reference proteome</keyword>
<dbReference type="Proteomes" id="UP000324209">
    <property type="component" value="Chromosome"/>
</dbReference>
<dbReference type="AlphaFoldDB" id="A0A5C1QN40"/>
<evidence type="ECO:0000313" key="2">
    <source>
        <dbReference type="Proteomes" id="UP000324209"/>
    </source>
</evidence>
<dbReference type="GO" id="GO:0016740">
    <property type="term" value="F:transferase activity"/>
    <property type="evidence" value="ECO:0007669"/>
    <property type="project" value="UniProtKB-KW"/>
</dbReference>
<accession>A0A5C1QN40</accession>
<dbReference type="KEGG" id="ock:EXM22_10440"/>
<dbReference type="PANTHER" id="PTHR12526">
    <property type="entry name" value="GLYCOSYLTRANSFERASE"/>
    <property type="match status" value="1"/>
</dbReference>
<dbReference type="OrthoDB" id="9762705at2"/>
<proteinExistence type="predicted"/>
<keyword evidence="1" id="KW-0808">Transferase</keyword>
<gene>
    <name evidence="1" type="ORF">EXM22_10440</name>
</gene>
<sequence>MNQKYKLAFVCGKLGDVDGVSLEVDKWIEVLGSLGHEVYAIAGSFASDLPMVPEQKRLEVPELCFDSDFQKNIELLMFPHIIPGNRSNLSEHNRKELLEDLDLKGAEAADTIHRFLLDNKIDCLIAQNTNAMPMTLIGGSAVYKLASEYKMSVIFHHHDFWWERSRFSGNHMEDLLKEIMPPDDPSLEHVVISSYAAHNLRTIKRVNPHIVPNCEDFDHPPVKDEYNSTFRMDLGFKEDDILFLQPTRIVPRKRIEDSILLVSQFQMKYPELKERIRFVISLYQGDELDDSYVTGIQSLAESVGVHLDLIADRVASIRGVDAQGRKLYTNRDVLVNSDIVTYLPIWEGFGNALLETVAARVPLIVATYLVYKTDIMNRGLECVEIRDDYDEKGNLIIPENCLGQIYQFIQDPGVRAIRTENSFNAMKKAFGMPVLEKKLESILGAYGDEILASRRRLSKSNTTFAV</sequence>
<protein>
    <submittedName>
        <fullName evidence="1">Glycosyl transferase family 1</fullName>
    </submittedName>
</protein>